<evidence type="ECO:0000313" key="2">
    <source>
        <dbReference type="EMBL" id="ROT81254.1"/>
    </source>
</evidence>
<reference evidence="2 3" key="1">
    <citation type="submission" date="2018-04" db="EMBL/GenBank/DDBJ databases">
        <authorList>
            <person name="Zhang X."/>
            <person name="Yuan J."/>
            <person name="Li F."/>
            <person name="Xiang J."/>
        </authorList>
    </citation>
    <scope>NUCLEOTIDE SEQUENCE [LARGE SCALE GENOMIC DNA]</scope>
    <source>
        <tissue evidence="2">Muscle</tissue>
    </source>
</reference>
<sequence length="206" mass="22628">MDRGGGGPQRATLQASAAAPPSVPRLPRSRSVLRPWCPYVRPYVPPRTSDPPHCSAMRTRIWLTATLLALAMEVVWGDPLGGGSSGRNPAKPRASAQIYPLADREGNSLYALPPKLTGEMIQSLARTRHWRPYQAIGTSYDVARKPGQSSHRGRRDATSSPCTDGKVFRRGVCQCPYLSEWDEEQGACACTYGTYRDSRGNCHPYL</sequence>
<gene>
    <name evidence="2" type="ORF">C7M84_025582</name>
</gene>
<name>A0A3R7QWZ7_PENVA</name>
<feature type="region of interest" description="Disordered" evidence="1">
    <location>
        <begin position="1"/>
        <end position="27"/>
    </location>
</feature>
<feature type="region of interest" description="Disordered" evidence="1">
    <location>
        <begin position="143"/>
        <end position="162"/>
    </location>
</feature>
<evidence type="ECO:0000256" key="1">
    <source>
        <dbReference type="SAM" id="MobiDB-lite"/>
    </source>
</evidence>
<organism evidence="2 3">
    <name type="scientific">Penaeus vannamei</name>
    <name type="common">Whiteleg shrimp</name>
    <name type="synonym">Litopenaeus vannamei</name>
    <dbReference type="NCBI Taxonomy" id="6689"/>
    <lineage>
        <taxon>Eukaryota</taxon>
        <taxon>Metazoa</taxon>
        <taxon>Ecdysozoa</taxon>
        <taxon>Arthropoda</taxon>
        <taxon>Crustacea</taxon>
        <taxon>Multicrustacea</taxon>
        <taxon>Malacostraca</taxon>
        <taxon>Eumalacostraca</taxon>
        <taxon>Eucarida</taxon>
        <taxon>Decapoda</taxon>
        <taxon>Dendrobranchiata</taxon>
        <taxon>Penaeoidea</taxon>
        <taxon>Penaeidae</taxon>
        <taxon>Penaeus</taxon>
    </lineage>
</organism>
<dbReference type="OrthoDB" id="6329352at2759"/>
<proteinExistence type="predicted"/>
<keyword evidence="3" id="KW-1185">Reference proteome</keyword>
<dbReference type="AlphaFoldDB" id="A0A3R7QWZ7"/>
<protein>
    <submittedName>
        <fullName evidence="2">Uncharacterized protein</fullName>
    </submittedName>
</protein>
<dbReference type="EMBL" id="QCYY01000998">
    <property type="protein sequence ID" value="ROT81254.1"/>
    <property type="molecule type" value="Genomic_DNA"/>
</dbReference>
<reference evidence="2 3" key="2">
    <citation type="submission" date="2019-01" db="EMBL/GenBank/DDBJ databases">
        <title>The decoding of complex shrimp genome reveals the adaptation for benthos swimmer, frequently molting mechanism and breeding impact on genome.</title>
        <authorList>
            <person name="Sun Y."/>
            <person name="Gao Y."/>
            <person name="Yu Y."/>
        </authorList>
    </citation>
    <scope>NUCLEOTIDE SEQUENCE [LARGE SCALE GENOMIC DNA]</scope>
    <source>
        <tissue evidence="2">Muscle</tissue>
    </source>
</reference>
<dbReference type="Proteomes" id="UP000283509">
    <property type="component" value="Unassembled WGS sequence"/>
</dbReference>
<comment type="caution">
    <text evidence="2">The sequence shown here is derived from an EMBL/GenBank/DDBJ whole genome shotgun (WGS) entry which is preliminary data.</text>
</comment>
<feature type="compositionally biased region" description="Low complexity" evidence="1">
    <location>
        <begin position="15"/>
        <end position="27"/>
    </location>
</feature>
<evidence type="ECO:0000313" key="3">
    <source>
        <dbReference type="Proteomes" id="UP000283509"/>
    </source>
</evidence>
<accession>A0A3R7QWZ7</accession>